<keyword evidence="8 10" id="KW-1133">Transmembrane helix</keyword>
<dbReference type="RefSeq" id="WP_394395238.1">
    <property type="nucleotide sequence ID" value="NZ_JBIGHW010000001.1"/>
</dbReference>
<evidence type="ECO:0000313" key="13">
    <source>
        <dbReference type="EMBL" id="MFG6439697.1"/>
    </source>
</evidence>
<evidence type="ECO:0000256" key="3">
    <source>
        <dbReference type="ARBA" id="ARBA00007069"/>
    </source>
</evidence>
<dbReference type="InterPro" id="IPR011867">
    <property type="entry name" value="ModB_ABC"/>
</dbReference>
<feature type="transmembrane region" description="Helical" evidence="10">
    <location>
        <begin position="52"/>
        <end position="72"/>
    </location>
</feature>
<evidence type="ECO:0000256" key="10">
    <source>
        <dbReference type="RuleBase" id="RU363032"/>
    </source>
</evidence>
<dbReference type="PANTHER" id="PTHR30183">
    <property type="entry name" value="MOLYBDENUM TRANSPORT SYSTEM PERMEASE PROTEIN MODB"/>
    <property type="match status" value="1"/>
</dbReference>
<sequence>MPTALWTEFDAAPLALTLRVAGLATGLALVLGVALGWVFARTRLPGRGVLEAVCMLPLVLPPTVLGYGLLVLMGRHGALGGWLREHFDYTVIFHWHGAVIASTLVALPLVLKGASSSFAQVDRQLEAAARTLRQSGWSTFARVTLPLAWPGILAGTLLAFARAMGEFGASLMVAGSIPGQTQTASMAIYDAVQAGRDDVALLLALIVSAVSVAILVLSNRFLQRAPSP</sequence>
<accession>A0ABW7FFH4</accession>
<evidence type="ECO:0000256" key="1">
    <source>
        <dbReference type="ARBA" id="ARBA00002949"/>
    </source>
</evidence>
<keyword evidence="7 10" id="KW-0812">Transmembrane</keyword>
<feature type="transmembrane region" description="Helical" evidence="10">
    <location>
        <begin position="20"/>
        <end position="40"/>
    </location>
</feature>
<evidence type="ECO:0000256" key="8">
    <source>
        <dbReference type="ARBA" id="ARBA00022989"/>
    </source>
</evidence>
<feature type="domain" description="ABC transmembrane type-1" evidence="12">
    <location>
        <begin position="14"/>
        <end position="218"/>
    </location>
</feature>
<dbReference type="Gene3D" id="1.10.3720.10">
    <property type="entry name" value="MetI-like"/>
    <property type="match status" value="1"/>
</dbReference>
<dbReference type="InterPro" id="IPR000515">
    <property type="entry name" value="MetI-like"/>
</dbReference>
<evidence type="ECO:0000256" key="5">
    <source>
        <dbReference type="ARBA" id="ARBA00022475"/>
    </source>
</evidence>
<evidence type="ECO:0000256" key="11">
    <source>
        <dbReference type="RuleBase" id="RU365097"/>
    </source>
</evidence>
<keyword evidence="9 10" id="KW-0472">Membrane</keyword>
<dbReference type="Proteomes" id="UP001606301">
    <property type="component" value="Unassembled WGS sequence"/>
</dbReference>
<proteinExistence type="inferred from homology"/>
<dbReference type="PANTHER" id="PTHR30183:SF3">
    <property type="entry name" value="MOLYBDENUM TRANSPORT SYSTEM PERMEASE PROTEIN MODB"/>
    <property type="match status" value="1"/>
</dbReference>
<keyword evidence="14" id="KW-1185">Reference proteome</keyword>
<dbReference type="Pfam" id="PF00528">
    <property type="entry name" value="BPD_transp_1"/>
    <property type="match status" value="1"/>
</dbReference>
<evidence type="ECO:0000256" key="2">
    <source>
        <dbReference type="ARBA" id="ARBA00004651"/>
    </source>
</evidence>
<dbReference type="SUPFAM" id="SSF161098">
    <property type="entry name" value="MetI-like"/>
    <property type="match status" value="1"/>
</dbReference>
<keyword evidence="5" id="KW-1003">Cell membrane</keyword>
<evidence type="ECO:0000256" key="4">
    <source>
        <dbReference type="ARBA" id="ARBA00022448"/>
    </source>
</evidence>
<dbReference type="PROSITE" id="PS50928">
    <property type="entry name" value="ABC_TM1"/>
    <property type="match status" value="1"/>
</dbReference>
<keyword evidence="6 11" id="KW-0500">Molybdenum</keyword>
<comment type="function">
    <text evidence="1 11">Part of the binding-protein-dependent transport system for molybdenum; probably responsible for the translocation of the substrate across the membrane.</text>
</comment>
<dbReference type="NCBIfam" id="TIGR02141">
    <property type="entry name" value="modB_ABC"/>
    <property type="match status" value="1"/>
</dbReference>
<dbReference type="EMBL" id="JBIGHW010000001">
    <property type="protein sequence ID" value="MFG6439697.1"/>
    <property type="molecule type" value="Genomic_DNA"/>
</dbReference>
<evidence type="ECO:0000256" key="9">
    <source>
        <dbReference type="ARBA" id="ARBA00023136"/>
    </source>
</evidence>
<comment type="subcellular location">
    <subcellularLocation>
        <location evidence="11">Cell inner membrane</location>
        <topology evidence="11">Multi-pass membrane protein</topology>
    </subcellularLocation>
    <subcellularLocation>
        <location evidence="2 10">Cell membrane</location>
        <topology evidence="2 10">Multi-pass membrane protein</topology>
    </subcellularLocation>
</comment>
<reference evidence="13 14" key="1">
    <citation type="submission" date="2024-08" db="EMBL/GenBank/DDBJ databases">
        <authorList>
            <person name="Lu H."/>
        </authorList>
    </citation>
    <scope>NUCLEOTIDE SEQUENCE [LARGE SCALE GENOMIC DNA]</scope>
    <source>
        <strain evidence="13 14">LKC17W</strain>
    </source>
</reference>
<evidence type="ECO:0000256" key="7">
    <source>
        <dbReference type="ARBA" id="ARBA00022692"/>
    </source>
</evidence>
<comment type="caution">
    <text evidence="13">The sequence shown here is derived from an EMBL/GenBank/DDBJ whole genome shotgun (WGS) entry which is preliminary data.</text>
</comment>
<organism evidence="13 14">
    <name type="scientific">Pelomonas margarita</name>
    <dbReference type="NCBI Taxonomy" id="3299031"/>
    <lineage>
        <taxon>Bacteria</taxon>
        <taxon>Pseudomonadati</taxon>
        <taxon>Pseudomonadota</taxon>
        <taxon>Betaproteobacteria</taxon>
        <taxon>Burkholderiales</taxon>
        <taxon>Sphaerotilaceae</taxon>
        <taxon>Roseateles</taxon>
    </lineage>
</organism>
<protein>
    <recommendedName>
        <fullName evidence="11">Molybdenum transport system permease</fullName>
    </recommendedName>
</protein>
<feature type="transmembrane region" description="Helical" evidence="10">
    <location>
        <begin position="199"/>
        <end position="217"/>
    </location>
</feature>
<evidence type="ECO:0000259" key="12">
    <source>
        <dbReference type="PROSITE" id="PS50928"/>
    </source>
</evidence>
<gene>
    <name evidence="13" type="primary">modB</name>
    <name evidence="13" type="ORF">ACG0Z3_03295</name>
</gene>
<name>A0ABW7FFH4_9BURK</name>
<feature type="transmembrane region" description="Helical" evidence="10">
    <location>
        <begin position="92"/>
        <end position="111"/>
    </location>
</feature>
<keyword evidence="11" id="KW-0997">Cell inner membrane</keyword>
<comment type="similarity">
    <text evidence="3 11">Belongs to the binding-protein-dependent transport system permease family. CysTW subfamily.</text>
</comment>
<keyword evidence="4 10" id="KW-0813">Transport</keyword>
<dbReference type="CDD" id="cd06261">
    <property type="entry name" value="TM_PBP2"/>
    <property type="match status" value="1"/>
</dbReference>
<feature type="transmembrane region" description="Helical" evidence="10">
    <location>
        <begin position="140"/>
        <end position="161"/>
    </location>
</feature>
<dbReference type="InterPro" id="IPR035906">
    <property type="entry name" value="MetI-like_sf"/>
</dbReference>
<evidence type="ECO:0000313" key="14">
    <source>
        <dbReference type="Proteomes" id="UP001606301"/>
    </source>
</evidence>
<evidence type="ECO:0000256" key="6">
    <source>
        <dbReference type="ARBA" id="ARBA00022505"/>
    </source>
</evidence>